<name>A0ABU2ZTB5_9ALTE</name>
<dbReference type="RefSeq" id="WP_311369406.1">
    <property type="nucleotide sequence ID" value="NZ_JAVRHX010000004.1"/>
</dbReference>
<gene>
    <name evidence="2" type="ORF">RM552_13610</name>
</gene>
<accession>A0ABU2ZTB5</accession>
<sequence>MDLKKLMGGLSKSGALSGFAGGVAGGGLTSMIASKKGHKDGKSVLKVGALAAVGGLHGKLIKLIQRSRKCTIHQLSKARRNVI</sequence>
<protein>
    <submittedName>
        <fullName evidence="2">Uncharacterized protein</fullName>
    </submittedName>
</protein>
<evidence type="ECO:0000313" key="3">
    <source>
        <dbReference type="Proteomes" id="UP001253545"/>
    </source>
</evidence>
<keyword evidence="1" id="KW-0812">Transmembrane</keyword>
<keyword evidence="3" id="KW-1185">Reference proteome</keyword>
<reference evidence="2 3" key="1">
    <citation type="submission" date="2023-09" db="EMBL/GenBank/DDBJ databases">
        <authorList>
            <person name="Rey-Velasco X."/>
        </authorList>
    </citation>
    <scope>NUCLEOTIDE SEQUENCE [LARGE SCALE GENOMIC DNA]</scope>
    <source>
        <strain evidence="2 3">P117</strain>
    </source>
</reference>
<evidence type="ECO:0000313" key="2">
    <source>
        <dbReference type="EMBL" id="MDT0595887.1"/>
    </source>
</evidence>
<evidence type="ECO:0000256" key="1">
    <source>
        <dbReference type="SAM" id="Phobius"/>
    </source>
</evidence>
<keyword evidence="1" id="KW-0472">Membrane</keyword>
<keyword evidence="1" id="KW-1133">Transmembrane helix</keyword>
<proteinExistence type="predicted"/>
<comment type="caution">
    <text evidence="2">The sequence shown here is derived from an EMBL/GenBank/DDBJ whole genome shotgun (WGS) entry which is preliminary data.</text>
</comment>
<organism evidence="2 3">
    <name type="scientific">Glaciecola petra</name>
    <dbReference type="NCBI Taxonomy" id="3075602"/>
    <lineage>
        <taxon>Bacteria</taxon>
        <taxon>Pseudomonadati</taxon>
        <taxon>Pseudomonadota</taxon>
        <taxon>Gammaproteobacteria</taxon>
        <taxon>Alteromonadales</taxon>
        <taxon>Alteromonadaceae</taxon>
        <taxon>Glaciecola</taxon>
    </lineage>
</organism>
<dbReference type="Proteomes" id="UP001253545">
    <property type="component" value="Unassembled WGS sequence"/>
</dbReference>
<feature type="transmembrane region" description="Helical" evidence="1">
    <location>
        <begin position="15"/>
        <end position="33"/>
    </location>
</feature>
<dbReference type="EMBL" id="JAVRHX010000004">
    <property type="protein sequence ID" value="MDT0595887.1"/>
    <property type="molecule type" value="Genomic_DNA"/>
</dbReference>